<sequence length="271" mass="27416">MNGYRCPTSPIRGSEKLNDLLGNDTTDAKDGAPASRLNEGACGAGGGFGGTTAGSAGRAAYIATNFLKKGYGTNYATSWYLVRSHIKVTAGSAFNGTNGSVKGLGGTVGPLTRRRLENSRISSNTIPFIGDAAAGDLDEAVLTTEIPGFVSSGSQLAESYNDGPSVVSGTKLAPVADGTSVAAVASALQDTRDWFAWHGTGSKKHANIAMADGSVRAIPDLNGDGFLNPGHIPPSGATGAGFGYTSGTAELDGVYSGGLLDTSILKKGSFE</sequence>
<dbReference type="AlphaFoldDB" id="A0A3B1D8T0"/>
<proteinExistence type="predicted"/>
<evidence type="ECO:0000256" key="1">
    <source>
        <dbReference type="SAM" id="MobiDB-lite"/>
    </source>
</evidence>
<name>A0A3B1D8T0_9ZZZZ</name>
<protein>
    <submittedName>
        <fullName evidence="2">Uncharacterized protein</fullName>
    </submittedName>
</protein>
<evidence type="ECO:0000313" key="2">
    <source>
        <dbReference type="EMBL" id="VAX38629.1"/>
    </source>
</evidence>
<accession>A0A3B1D8T0</accession>
<dbReference type="EMBL" id="UOGL01000232">
    <property type="protein sequence ID" value="VAX38629.1"/>
    <property type="molecule type" value="Genomic_DNA"/>
</dbReference>
<reference evidence="2" key="1">
    <citation type="submission" date="2018-06" db="EMBL/GenBank/DDBJ databases">
        <authorList>
            <person name="Zhirakovskaya E."/>
        </authorList>
    </citation>
    <scope>NUCLEOTIDE SEQUENCE</scope>
</reference>
<organism evidence="2">
    <name type="scientific">hydrothermal vent metagenome</name>
    <dbReference type="NCBI Taxonomy" id="652676"/>
    <lineage>
        <taxon>unclassified sequences</taxon>
        <taxon>metagenomes</taxon>
        <taxon>ecological metagenomes</taxon>
    </lineage>
</organism>
<gene>
    <name evidence="2" type="ORF">MNBD_PLANCTO02-954</name>
</gene>
<feature type="region of interest" description="Disordered" evidence="1">
    <location>
        <begin position="1"/>
        <end position="34"/>
    </location>
</feature>